<organism evidence="1 2">
    <name type="scientific">Muraenolepis orangiensis</name>
    <name type="common">Patagonian moray cod</name>
    <dbReference type="NCBI Taxonomy" id="630683"/>
    <lineage>
        <taxon>Eukaryota</taxon>
        <taxon>Metazoa</taxon>
        <taxon>Chordata</taxon>
        <taxon>Craniata</taxon>
        <taxon>Vertebrata</taxon>
        <taxon>Euteleostomi</taxon>
        <taxon>Actinopterygii</taxon>
        <taxon>Neopterygii</taxon>
        <taxon>Teleostei</taxon>
        <taxon>Neoteleostei</taxon>
        <taxon>Acanthomorphata</taxon>
        <taxon>Zeiogadaria</taxon>
        <taxon>Gadariae</taxon>
        <taxon>Gadiformes</taxon>
        <taxon>Muraenolepidoidei</taxon>
        <taxon>Muraenolepididae</taxon>
        <taxon>Muraenolepis</taxon>
    </lineage>
</organism>
<evidence type="ECO:0000313" key="2">
    <source>
        <dbReference type="Proteomes" id="UP001148018"/>
    </source>
</evidence>
<keyword evidence="2" id="KW-1185">Reference proteome</keyword>
<dbReference type="OrthoDB" id="9938040at2759"/>
<sequence length="217" mass="24452">MFRNERGEETWQLQVEPLEDLDVTSYDIDPSMKIWQTVVEKGPGGKYQSAEEDLDNILHPYMVDQVNQDIPGQYEEVLYDQAQEVRRYLAQLVGNIGAPRPLDMDPRPVGSDVMDQPEARLHLGPEEDMDDLYHADPPSAVQVEVPAPVGGDVMGQPEVRWPLEPEEDMDDLYHADPPSAVQVEVPAPVGGDVMGQPEVRWHLGPEEDMDDLYHGDQ</sequence>
<protein>
    <submittedName>
        <fullName evidence="1">Uncharacterized protein</fullName>
    </submittedName>
</protein>
<reference evidence="1" key="1">
    <citation type="submission" date="2022-07" db="EMBL/GenBank/DDBJ databases">
        <title>Chromosome-level genome of Muraenolepis orangiensis.</title>
        <authorList>
            <person name="Kim J."/>
        </authorList>
    </citation>
    <scope>NUCLEOTIDE SEQUENCE</scope>
    <source>
        <strain evidence="1">KU_S4_2022</strain>
        <tissue evidence="1">Muscle</tissue>
    </source>
</reference>
<dbReference type="EMBL" id="JANIIK010000038">
    <property type="protein sequence ID" value="KAJ3610562.1"/>
    <property type="molecule type" value="Genomic_DNA"/>
</dbReference>
<gene>
    <name evidence="1" type="ORF">NHX12_022654</name>
</gene>
<comment type="caution">
    <text evidence="1">The sequence shown here is derived from an EMBL/GenBank/DDBJ whole genome shotgun (WGS) entry which is preliminary data.</text>
</comment>
<proteinExistence type="predicted"/>
<accession>A0A9Q0ETV5</accession>
<dbReference type="Proteomes" id="UP001148018">
    <property type="component" value="Unassembled WGS sequence"/>
</dbReference>
<dbReference type="AlphaFoldDB" id="A0A9Q0ETV5"/>
<evidence type="ECO:0000313" key="1">
    <source>
        <dbReference type="EMBL" id="KAJ3610562.1"/>
    </source>
</evidence>
<name>A0A9Q0ETV5_9TELE</name>